<dbReference type="Proteomes" id="UP000321150">
    <property type="component" value="Unassembled WGS sequence"/>
</dbReference>
<protein>
    <submittedName>
        <fullName evidence="1">Uncharacterized protein</fullName>
    </submittedName>
</protein>
<gene>
    <name evidence="1" type="ORF">CLA01_13760</name>
</gene>
<dbReference type="AlphaFoldDB" id="A0A511Y7W8"/>
<evidence type="ECO:0000313" key="2">
    <source>
        <dbReference type="Proteomes" id="UP000321150"/>
    </source>
</evidence>
<proteinExistence type="predicted"/>
<reference evidence="1 2" key="1">
    <citation type="submission" date="2019-07" db="EMBL/GenBank/DDBJ databases">
        <title>Whole genome shotgun sequence of Chryseobacterium lathyri NBRC 105250.</title>
        <authorList>
            <person name="Hosoyama A."/>
            <person name="Uohara A."/>
            <person name="Ohji S."/>
            <person name="Ichikawa N."/>
        </authorList>
    </citation>
    <scope>NUCLEOTIDE SEQUENCE [LARGE SCALE GENOMIC DNA]</scope>
    <source>
        <strain evidence="1 2">NBRC 105250</strain>
    </source>
</reference>
<sequence length="475" mass="50543">MHGQVGINTSTPKATFDIMAKNSSGTSTLADGLLIPRVDRQRAVNMTSVEPSTLIYVNSIATGSATGQGSNIDSIGFYYFDETTSKWSKLITPVGDPTPDAFVDDSANTMVKLGTTSSGSARAAGSEFVIKDAGNVGIGTSTPAQKLDVRGNGKFESNFAQIMANSTGSNPASIDLTRVNGNTNIPAQEIVGYLNFNGYVNNGTWTLGAISVTKEDSPTTLASKMKFYINGNESSPKMVLDNLGNLGIGTNAPAQKLEVNGNVKFNAVPNASSVDNTDRIMVLQSDGTGKKVPLTSLQPPNTYTPRGIFRYQAPNPALYALNTSYPTTTIINNIDIGYNTFTVYIPANTSSLILFNYSIPNGLTDSTGDALRLNTNGYIYQGIRFLKAGVEEPSGSRKFLQTGVSCVSGIYSETIDNPTSSQIAIVFSLHGYLEIGAGTNFPSGAFARFNMNKAVGENYNWGKGILTLQQFDKPL</sequence>
<evidence type="ECO:0000313" key="1">
    <source>
        <dbReference type="EMBL" id="GEN71304.1"/>
    </source>
</evidence>
<accession>A0A511Y7W8</accession>
<organism evidence="1 2">
    <name type="scientific">Chryseobacterium lathyri</name>
    <dbReference type="NCBI Taxonomy" id="395933"/>
    <lineage>
        <taxon>Bacteria</taxon>
        <taxon>Pseudomonadati</taxon>
        <taxon>Bacteroidota</taxon>
        <taxon>Flavobacteriia</taxon>
        <taxon>Flavobacteriales</taxon>
        <taxon>Weeksellaceae</taxon>
        <taxon>Chryseobacterium group</taxon>
        <taxon>Chryseobacterium</taxon>
    </lineage>
</organism>
<name>A0A511Y7W8_9FLAO</name>
<comment type="caution">
    <text evidence="1">The sequence shown here is derived from an EMBL/GenBank/DDBJ whole genome shotgun (WGS) entry which is preliminary data.</text>
</comment>
<dbReference type="EMBL" id="BJYI01000005">
    <property type="protein sequence ID" value="GEN71304.1"/>
    <property type="molecule type" value="Genomic_DNA"/>
</dbReference>